<evidence type="ECO:0000256" key="5">
    <source>
        <dbReference type="ARBA" id="ARBA00022692"/>
    </source>
</evidence>
<feature type="transmembrane region" description="Helical" evidence="11">
    <location>
        <begin position="21"/>
        <end position="45"/>
    </location>
</feature>
<dbReference type="PRINTS" id="PR01009">
    <property type="entry name" value="FLGMRINGFLIF"/>
</dbReference>
<feature type="region of interest" description="Disordered" evidence="10">
    <location>
        <begin position="289"/>
        <end position="346"/>
    </location>
</feature>
<dbReference type="InterPro" id="IPR043427">
    <property type="entry name" value="YscJ/FliF"/>
</dbReference>
<keyword evidence="5 11" id="KW-0812">Transmembrane</keyword>
<dbReference type="GO" id="GO:0009431">
    <property type="term" value="C:bacterial-type flagellum basal body, MS ring"/>
    <property type="evidence" value="ECO:0007669"/>
    <property type="project" value="InterPro"/>
</dbReference>
<comment type="subcellular location">
    <subcellularLocation>
        <location evidence="1 9">Bacterial flagellum basal body</location>
    </subcellularLocation>
    <subcellularLocation>
        <location evidence="2">Cell membrane</location>
        <topology evidence="2">Multi-pass membrane protein</topology>
    </subcellularLocation>
</comment>
<keyword evidence="14" id="KW-0966">Cell projection</keyword>
<evidence type="ECO:0000259" key="12">
    <source>
        <dbReference type="Pfam" id="PF01514"/>
    </source>
</evidence>
<gene>
    <name evidence="14" type="primary">fliF</name>
    <name evidence="14" type="ORF">C3Y92_19375</name>
</gene>
<evidence type="ECO:0000256" key="2">
    <source>
        <dbReference type="ARBA" id="ARBA00004651"/>
    </source>
</evidence>
<feature type="domain" description="Flagellar M-ring N-terminal" evidence="12">
    <location>
        <begin position="46"/>
        <end position="220"/>
    </location>
</feature>
<comment type="function">
    <text evidence="9">The M ring may be actively involved in energy transduction.</text>
</comment>
<reference evidence="14 15" key="1">
    <citation type="submission" date="2018-02" db="EMBL/GenBank/DDBJ databases">
        <title>Genome sequence of Desulfovibrio carbinolicus DSM 3852.</title>
        <authorList>
            <person name="Wilbanks E."/>
            <person name="Skennerton C.T."/>
            <person name="Orphan V.J."/>
        </authorList>
    </citation>
    <scope>NUCLEOTIDE SEQUENCE [LARGE SCALE GENOMIC DNA]</scope>
    <source>
        <strain evidence="14 15">DSM 3852</strain>
    </source>
</reference>
<keyword evidence="6 11" id="KW-1133">Transmembrane helix</keyword>
<dbReference type="PANTHER" id="PTHR30046:SF0">
    <property type="entry name" value="FLAGELLAR M-RING PROTEIN"/>
    <property type="match status" value="1"/>
</dbReference>
<feature type="transmembrane region" description="Helical" evidence="11">
    <location>
        <begin position="452"/>
        <end position="474"/>
    </location>
</feature>
<evidence type="ECO:0000256" key="6">
    <source>
        <dbReference type="ARBA" id="ARBA00022989"/>
    </source>
</evidence>
<keyword evidence="7 11" id="KW-0472">Membrane</keyword>
<evidence type="ECO:0000256" key="10">
    <source>
        <dbReference type="SAM" id="MobiDB-lite"/>
    </source>
</evidence>
<evidence type="ECO:0000256" key="7">
    <source>
        <dbReference type="ARBA" id="ARBA00023136"/>
    </source>
</evidence>
<evidence type="ECO:0000313" key="14">
    <source>
        <dbReference type="EMBL" id="QAZ69283.1"/>
    </source>
</evidence>
<dbReference type="OrthoDB" id="9807026at2"/>
<dbReference type="InterPro" id="IPR013556">
    <property type="entry name" value="Flag_M-ring_C"/>
</dbReference>
<proteinExistence type="inferred from homology"/>
<dbReference type="AlphaFoldDB" id="A0A4P6HPQ4"/>
<accession>A0A4P6HPQ4</accession>
<organism evidence="14 15">
    <name type="scientific">Solidesulfovibrio carbinolicus</name>
    <dbReference type="NCBI Taxonomy" id="296842"/>
    <lineage>
        <taxon>Bacteria</taxon>
        <taxon>Pseudomonadati</taxon>
        <taxon>Thermodesulfobacteriota</taxon>
        <taxon>Desulfovibrionia</taxon>
        <taxon>Desulfovibrionales</taxon>
        <taxon>Desulfovibrionaceae</taxon>
        <taxon>Solidesulfovibrio</taxon>
    </lineage>
</organism>
<dbReference type="GO" id="GO:0005886">
    <property type="term" value="C:plasma membrane"/>
    <property type="evidence" value="ECO:0007669"/>
    <property type="project" value="UniProtKB-SubCell"/>
</dbReference>
<sequence length="547" mass="60700">MPDFLKQNFEKLIQYWSNRSAAQRIMLAGLAASLVAAFVVMLFILNQPDMRVLYTNMPQEDASRVVELLKASKTPYELRDNGGTVLVPAEAVYEQRLKVAGEGVMRGQGIGFELFDELKVGQTDFVQRINYTRALQGELARTISEFPQIEKARVHLVLPHKSLFIEEQKKATASVVLTLRKGQKLDAKQLQGIVNLVAMSVEGLTPDHITVTDTTGQSLYQPRGEGGLDGLTTTQFEYKNTFESNLENRLEQILTPILGPGRSLAKVNAELDFSQRTIRKELYDPNATVVRSEQKNEESTSGTAAVDASGVTTTPRGGGQAVPNTNFRGEGYSGTESTQKSSRENKTTNYEINKEEQNVVTPVGDLKRQSIAVIVDGTYEKVEGTKNWKFVPRSAEELERIKQIVARAAGLDPARGDEIQVSSFEFGAPDGSAEPSLVQTMLEYAQRLGKPFINGLLIFLFLILVVRPVVLALIRPRVTEEEIETLERLPEGEARLALAEAVESEEAAAMLEPGRQFELAKHLALQLFEENMEQSISLLKTWLKQEA</sequence>
<dbReference type="RefSeq" id="WP_129355530.1">
    <property type="nucleotide sequence ID" value="NZ_CP026538.1"/>
</dbReference>
<dbReference type="NCBIfam" id="TIGR00206">
    <property type="entry name" value="fliF"/>
    <property type="match status" value="1"/>
</dbReference>
<dbReference type="KEGG" id="dcb:C3Y92_19375"/>
<evidence type="ECO:0000256" key="11">
    <source>
        <dbReference type="SAM" id="Phobius"/>
    </source>
</evidence>
<evidence type="ECO:0000256" key="9">
    <source>
        <dbReference type="PIRNR" id="PIRNR004862"/>
    </source>
</evidence>
<protein>
    <recommendedName>
        <fullName evidence="9">Flagellar M-ring protein</fullName>
    </recommendedName>
</protein>
<feature type="domain" description="Flagellar M-ring C-terminal" evidence="13">
    <location>
        <begin position="254"/>
        <end position="426"/>
    </location>
</feature>
<evidence type="ECO:0000256" key="4">
    <source>
        <dbReference type="ARBA" id="ARBA00022475"/>
    </source>
</evidence>
<keyword evidence="15" id="KW-1185">Reference proteome</keyword>
<dbReference type="Proteomes" id="UP000293296">
    <property type="component" value="Chromosome"/>
</dbReference>
<evidence type="ECO:0000256" key="1">
    <source>
        <dbReference type="ARBA" id="ARBA00004117"/>
    </source>
</evidence>
<keyword evidence="4" id="KW-1003">Cell membrane</keyword>
<keyword evidence="8 9" id="KW-0975">Bacterial flagellum</keyword>
<evidence type="ECO:0000256" key="3">
    <source>
        <dbReference type="ARBA" id="ARBA00007971"/>
    </source>
</evidence>
<dbReference type="GO" id="GO:0003774">
    <property type="term" value="F:cytoskeletal motor activity"/>
    <property type="evidence" value="ECO:0007669"/>
    <property type="project" value="InterPro"/>
</dbReference>
<dbReference type="InterPro" id="IPR000067">
    <property type="entry name" value="FlgMring_FliF"/>
</dbReference>
<keyword evidence="14" id="KW-0969">Cilium</keyword>
<keyword evidence="14" id="KW-0282">Flagellum</keyword>
<dbReference type="Gene3D" id="3.30.300.30">
    <property type="match status" value="1"/>
</dbReference>
<dbReference type="PIRSF" id="PIRSF004862">
    <property type="entry name" value="FliF"/>
    <property type="match status" value="1"/>
</dbReference>
<evidence type="ECO:0000313" key="15">
    <source>
        <dbReference type="Proteomes" id="UP000293296"/>
    </source>
</evidence>
<comment type="similarity">
    <text evidence="3 9">Belongs to the FliF family.</text>
</comment>
<dbReference type="EMBL" id="CP026538">
    <property type="protein sequence ID" value="QAZ69283.1"/>
    <property type="molecule type" value="Genomic_DNA"/>
</dbReference>
<dbReference type="InterPro" id="IPR045851">
    <property type="entry name" value="AMP-bd_C_sf"/>
</dbReference>
<evidence type="ECO:0000259" key="13">
    <source>
        <dbReference type="Pfam" id="PF08345"/>
    </source>
</evidence>
<dbReference type="PANTHER" id="PTHR30046">
    <property type="entry name" value="FLAGELLAR M-RING PROTEIN"/>
    <property type="match status" value="1"/>
</dbReference>
<dbReference type="Pfam" id="PF08345">
    <property type="entry name" value="YscJ_FliF_C"/>
    <property type="match status" value="1"/>
</dbReference>
<dbReference type="InterPro" id="IPR006182">
    <property type="entry name" value="FliF_N_dom"/>
</dbReference>
<name>A0A4P6HPQ4_9BACT</name>
<dbReference type="Pfam" id="PF01514">
    <property type="entry name" value="YscJ_FliF"/>
    <property type="match status" value="1"/>
</dbReference>
<dbReference type="GO" id="GO:0071973">
    <property type="term" value="P:bacterial-type flagellum-dependent cell motility"/>
    <property type="evidence" value="ECO:0007669"/>
    <property type="project" value="InterPro"/>
</dbReference>
<evidence type="ECO:0000256" key="8">
    <source>
        <dbReference type="ARBA" id="ARBA00023143"/>
    </source>
</evidence>